<comment type="caution">
    <text evidence="1">The sequence shown here is derived from an EMBL/GenBank/DDBJ whole genome shotgun (WGS) entry which is preliminary data.</text>
</comment>
<gene>
    <name evidence="1" type="ORF">E6K79_01040</name>
</gene>
<dbReference type="EMBL" id="VBOZ01000006">
    <property type="protein sequence ID" value="TMQ66970.1"/>
    <property type="molecule type" value="Genomic_DNA"/>
</dbReference>
<proteinExistence type="predicted"/>
<dbReference type="Proteomes" id="UP000317691">
    <property type="component" value="Unassembled WGS sequence"/>
</dbReference>
<sequence length="184" mass="20064">MPFVSTDSVLVNRAAVLTLWAAIVAERLGYDRETALTLGRAVAGLNAQSKGRRLGIYAEPSLEVPARKGNERAKPAPKTAFLLGRGVPVIRTPEGLRAVVKGRVENPDSVKRYLKEKFDESLPDAQAAMRALGKAYPPERLAEIAFSLYEEFRPEIPSGTKGWGAKGPLDLNRIRALAQRGTRS</sequence>
<dbReference type="AlphaFoldDB" id="A0A538TTL5"/>
<protein>
    <submittedName>
        <fullName evidence="1">Uncharacterized protein</fullName>
    </submittedName>
</protein>
<organism evidence="1 2">
    <name type="scientific">Eiseniibacteriota bacterium</name>
    <dbReference type="NCBI Taxonomy" id="2212470"/>
    <lineage>
        <taxon>Bacteria</taxon>
        <taxon>Candidatus Eiseniibacteriota</taxon>
    </lineage>
</organism>
<evidence type="ECO:0000313" key="1">
    <source>
        <dbReference type="EMBL" id="TMQ66970.1"/>
    </source>
</evidence>
<accession>A0A538TTL5</accession>
<evidence type="ECO:0000313" key="2">
    <source>
        <dbReference type="Proteomes" id="UP000317691"/>
    </source>
</evidence>
<name>A0A538TTL5_UNCEI</name>
<reference evidence="1 2" key="1">
    <citation type="journal article" date="2019" name="Nat. Microbiol.">
        <title>Mediterranean grassland soil C-N compound turnover is dependent on rainfall and depth, and is mediated by genomically divergent microorganisms.</title>
        <authorList>
            <person name="Diamond S."/>
            <person name="Andeer P.F."/>
            <person name="Li Z."/>
            <person name="Crits-Christoph A."/>
            <person name="Burstein D."/>
            <person name="Anantharaman K."/>
            <person name="Lane K.R."/>
            <person name="Thomas B.C."/>
            <person name="Pan C."/>
            <person name="Northen T.R."/>
            <person name="Banfield J.F."/>
        </authorList>
    </citation>
    <scope>NUCLEOTIDE SEQUENCE [LARGE SCALE GENOMIC DNA]</scope>
    <source>
        <strain evidence="1">WS_9</strain>
    </source>
</reference>